<proteinExistence type="predicted"/>
<protein>
    <submittedName>
        <fullName evidence="5">Glycosyltransferase involved in cell wall biosynthesis</fullName>
    </submittedName>
</protein>
<dbReference type="InterPro" id="IPR028098">
    <property type="entry name" value="Glyco_trans_4-like_N"/>
</dbReference>
<dbReference type="PANTHER" id="PTHR12526">
    <property type="entry name" value="GLYCOSYLTRANSFERASE"/>
    <property type="match status" value="1"/>
</dbReference>
<evidence type="ECO:0000259" key="4">
    <source>
        <dbReference type="Pfam" id="PF13439"/>
    </source>
</evidence>
<dbReference type="SUPFAM" id="SSF53756">
    <property type="entry name" value="UDP-Glycosyltransferase/glycogen phosphorylase"/>
    <property type="match status" value="1"/>
</dbReference>
<evidence type="ECO:0000313" key="5">
    <source>
        <dbReference type="EMBL" id="NYH90889.1"/>
    </source>
</evidence>
<sequence length="331" mass="35493">MVVTRETGPLQQQLDAADIPVTVLGRRRRLSLVAYRRARRAAQGCDLIHAHKFSSNVWGALLARMSRRPLIVHEHNWSGTPSRLRSFLNRRWIAPVTSHFVCVSAPVAHQVVGDGVPAHKVHVLPNAIPPGRPMARRAARQELGLPATAFVVGIVARLRPEKNHELLLRAAARLVTAHQAVTICAVGDGPRRAFLETLAEDLGIADHLVWAGERRDAGRLAAAFDISVLCSTWEGLPLVALEAMAAGVPVIATAVGGLPELLADGAGVLVPPGDADCLVSAIATLRATPDLAARIGAAGRRRVRDQHDLPSTVARLDSMYAEATEAQVVIR</sequence>
<name>A0A852ZN43_9ACTN</name>
<evidence type="ECO:0000256" key="2">
    <source>
        <dbReference type="ARBA" id="ARBA00022679"/>
    </source>
</evidence>
<evidence type="ECO:0000256" key="1">
    <source>
        <dbReference type="ARBA" id="ARBA00022676"/>
    </source>
</evidence>
<dbReference type="Gene3D" id="3.40.50.2000">
    <property type="entry name" value="Glycogen Phosphorylase B"/>
    <property type="match status" value="2"/>
</dbReference>
<comment type="caution">
    <text evidence="5">The sequence shown here is derived from an EMBL/GenBank/DDBJ whole genome shotgun (WGS) entry which is preliminary data.</text>
</comment>
<dbReference type="EMBL" id="JACBZH010000001">
    <property type="protein sequence ID" value="NYH90889.1"/>
    <property type="molecule type" value="Genomic_DNA"/>
</dbReference>
<gene>
    <name evidence="5" type="ORF">F4554_003527</name>
</gene>
<dbReference type="InterPro" id="IPR001296">
    <property type="entry name" value="Glyco_trans_1"/>
</dbReference>
<keyword evidence="2 5" id="KW-0808">Transferase</keyword>
<dbReference type="Pfam" id="PF13439">
    <property type="entry name" value="Glyco_transf_4"/>
    <property type="match status" value="1"/>
</dbReference>
<keyword evidence="1" id="KW-0328">Glycosyltransferase</keyword>
<dbReference type="Pfam" id="PF00534">
    <property type="entry name" value="Glycos_transf_1"/>
    <property type="match status" value="1"/>
</dbReference>
<keyword evidence="6" id="KW-1185">Reference proteome</keyword>
<dbReference type="GO" id="GO:0016757">
    <property type="term" value="F:glycosyltransferase activity"/>
    <property type="evidence" value="ECO:0007669"/>
    <property type="project" value="UniProtKB-KW"/>
</dbReference>
<accession>A0A852ZN43</accession>
<dbReference type="PANTHER" id="PTHR12526:SF510">
    <property type="entry name" value="D-INOSITOL 3-PHOSPHATE GLYCOSYLTRANSFERASE"/>
    <property type="match status" value="1"/>
</dbReference>
<dbReference type="AlphaFoldDB" id="A0A852ZN43"/>
<organism evidence="5 6">
    <name type="scientific">Actinopolymorpha rutila</name>
    <dbReference type="NCBI Taxonomy" id="446787"/>
    <lineage>
        <taxon>Bacteria</taxon>
        <taxon>Bacillati</taxon>
        <taxon>Actinomycetota</taxon>
        <taxon>Actinomycetes</taxon>
        <taxon>Propionibacteriales</taxon>
        <taxon>Actinopolymorphaceae</taxon>
        <taxon>Actinopolymorpha</taxon>
    </lineage>
</organism>
<evidence type="ECO:0000259" key="3">
    <source>
        <dbReference type="Pfam" id="PF00534"/>
    </source>
</evidence>
<feature type="domain" description="Glycosyl transferase family 1" evidence="3">
    <location>
        <begin position="137"/>
        <end position="302"/>
    </location>
</feature>
<evidence type="ECO:0000313" key="6">
    <source>
        <dbReference type="Proteomes" id="UP000579605"/>
    </source>
</evidence>
<reference evidence="5 6" key="1">
    <citation type="submission" date="2020-07" db="EMBL/GenBank/DDBJ databases">
        <title>Sequencing the genomes of 1000 actinobacteria strains.</title>
        <authorList>
            <person name="Klenk H.-P."/>
        </authorList>
    </citation>
    <scope>NUCLEOTIDE SEQUENCE [LARGE SCALE GENOMIC DNA]</scope>
    <source>
        <strain evidence="5 6">DSM 18448</strain>
    </source>
</reference>
<feature type="domain" description="Glycosyltransferase subfamily 4-like N-terminal" evidence="4">
    <location>
        <begin position="2"/>
        <end position="130"/>
    </location>
</feature>
<dbReference type="Proteomes" id="UP000579605">
    <property type="component" value="Unassembled WGS sequence"/>
</dbReference>